<sequence length="693" mass="77842">MDAILNEHEVIKFLASKGGRCTNFELVSNFRGVLNDPRYQAEARLKFKDIINSVACVGEYQNVKYIEIKKEYYNNNNNDDYQGDFQNTSEPSSLSSDSSRGSYSSPLTQGFQPYWRYRLATTNKVPLLPAKSPELEAIIKPPIDGAPPSNRMPINRSVSESTLHPFDDVRHRHQSAGRIGEQNSVGRHNYVHVGRFDENVNYGNQHPGSNVRRMSENFQPDRTSNSRNDAYRISQSLPCNDHGLHTSVSEYAPARRFSSGGYSEEQEQRSIYHQPQGNVQRGPPTRDVGFNRANVGSRNPGIYRDDSARNSINDLSENTRALFETPLSKKFESMHGIHHRRISNDSGYLTPPHESSNENRSSKNSPPKRIELDDDEQSDLHTAHLRNVSKALFKDSNSPTKIRQSIDNPESVNKVLIERQAHLSPAQPSLNNSSSDSRHSEIMHSIGKNSSIHSSPSRLRTGDGASLHSISQQDGDLNRNEAPPEHNISDVNSTGSGSMLSLNSDHGISDSPRVKNVLLNQKIQKHPPEKDSKDETPPPLPPARKKKHQDKVATEDDTKDNNDPERDWSMASGKVRDRVQQFDNMEKKHTKRSHSPFKENRTHPKGIGTDDDVSISVLDPKLKREWFVKAAQSDYHALVALLKKEPKLAAIKGYQKYRLLADNFARDECAAARPLICHCLFLSIPVAPSSPTP</sequence>
<feature type="domain" description="SOWAHA-C winged helix-turn-helix" evidence="4">
    <location>
        <begin position="5"/>
        <end position="80"/>
    </location>
</feature>
<dbReference type="Proteomes" id="UP001054837">
    <property type="component" value="Unassembled WGS sequence"/>
</dbReference>
<gene>
    <name evidence="5" type="primary">AVEN_19616_1</name>
    <name evidence="5" type="ORF">CDAR_291712</name>
</gene>
<dbReference type="PANTHER" id="PTHR14491">
    <property type="entry name" value="SOSONDOWAH, ISOFORM G"/>
    <property type="match status" value="1"/>
</dbReference>
<proteinExistence type="predicted"/>
<dbReference type="InterPro" id="IPR058889">
    <property type="entry name" value="WHD_SOWAHA-C"/>
</dbReference>
<keyword evidence="2" id="KW-0040">ANK repeat</keyword>
<feature type="region of interest" description="Disordered" evidence="3">
    <location>
        <begin position="77"/>
        <end position="106"/>
    </location>
</feature>
<feature type="compositionally biased region" description="Basic and acidic residues" evidence="3">
    <location>
        <begin position="476"/>
        <end position="488"/>
    </location>
</feature>
<protein>
    <recommendedName>
        <fullName evidence="4">SOWAHA-C winged helix-turn-helix domain-containing protein</fullName>
    </recommendedName>
</protein>
<evidence type="ECO:0000313" key="5">
    <source>
        <dbReference type="EMBL" id="GIX75952.1"/>
    </source>
</evidence>
<feature type="region of interest" description="Disordered" evidence="3">
    <location>
        <begin position="342"/>
        <end position="372"/>
    </location>
</feature>
<keyword evidence="6" id="KW-1185">Reference proteome</keyword>
<feature type="region of interest" description="Disordered" evidence="3">
    <location>
        <begin position="257"/>
        <end position="309"/>
    </location>
</feature>
<evidence type="ECO:0000259" key="4">
    <source>
        <dbReference type="Pfam" id="PF25877"/>
    </source>
</evidence>
<feature type="compositionally biased region" description="Low complexity" evidence="3">
    <location>
        <begin position="89"/>
        <end position="105"/>
    </location>
</feature>
<evidence type="ECO:0000256" key="1">
    <source>
        <dbReference type="ARBA" id="ARBA00022737"/>
    </source>
</evidence>
<feature type="compositionally biased region" description="Polar residues" evidence="3">
    <location>
        <begin position="489"/>
        <end position="506"/>
    </location>
</feature>
<keyword evidence="1" id="KW-0677">Repeat</keyword>
<organism evidence="5 6">
    <name type="scientific">Caerostris darwini</name>
    <dbReference type="NCBI Taxonomy" id="1538125"/>
    <lineage>
        <taxon>Eukaryota</taxon>
        <taxon>Metazoa</taxon>
        <taxon>Ecdysozoa</taxon>
        <taxon>Arthropoda</taxon>
        <taxon>Chelicerata</taxon>
        <taxon>Arachnida</taxon>
        <taxon>Araneae</taxon>
        <taxon>Araneomorphae</taxon>
        <taxon>Entelegynae</taxon>
        <taxon>Araneoidea</taxon>
        <taxon>Araneidae</taxon>
        <taxon>Caerostris</taxon>
    </lineage>
</organism>
<evidence type="ECO:0000313" key="6">
    <source>
        <dbReference type="Proteomes" id="UP001054837"/>
    </source>
</evidence>
<feature type="compositionally biased region" description="Basic and acidic residues" evidence="3">
    <location>
        <begin position="550"/>
        <end position="587"/>
    </location>
</feature>
<dbReference type="EMBL" id="BPLQ01000882">
    <property type="protein sequence ID" value="GIX75952.1"/>
    <property type="molecule type" value="Genomic_DNA"/>
</dbReference>
<dbReference type="AlphaFoldDB" id="A0AAV4MU00"/>
<feature type="compositionally biased region" description="Polar residues" evidence="3">
    <location>
        <begin position="395"/>
        <end position="409"/>
    </location>
</feature>
<feature type="region of interest" description="Disordered" evidence="3">
    <location>
        <begin position="421"/>
        <end position="609"/>
    </location>
</feature>
<feature type="region of interest" description="Disordered" evidence="3">
    <location>
        <begin position="390"/>
        <end position="409"/>
    </location>
</feature>
<accession>A0AAV4MU00</accession>
<feature type="compositionally biased region" description="Polar residues" evidence="3">
    <location>
        <begin position="447"/>
        <end position="458"/>
    </location>
</feature>
<comment type="caution">
    <text evidence="5">The sequence shown here is derived from an EMBL/GenBank/DDBJ whole genome shotgun (WGS) entry which is preliminary data.</text>
</comment>
<evidence type="ECO:0000256" key="2">
    <source>
        <dbReference type="ARBA" id="ARBA00023043"/>
    </source>
</evidence>
<feature type="compositionally biased region" description="Basic and acidic residues" evidence="3">
    <location>
        <begin position="526"/>
        <end position="536"/>
    </location>
</feature>
<dbReference type="Pfam" id="PF25877">
    <property type="entry name" value="WHD_SOWAH"/>
    <property type="match status" value="1"/>
</dbReference>
<reference evidence="5 6" key="1">
    <citation type="submission" date="2021-06" db="EMBL/GenBank/DDBJ databases">
        <title>Caerostris darwini draft genome.</title>
        <authorList>
            <person name="Kono N."/>
            <person name="Arakawa K."/>
        </authorList>
    </citation>
    <scope>NUCLEOTIDE SEQUENCE [LARGE SCALE GENOMIC DNA]</scope>
</reference>
<dbReference type="PANTHER" id="PTHR14491:SF7">
    <property type="entry name" value="SOSONDOWAH, ISOFORM G"/>
    <property type="match status" value="1"/>
</dbReference>
<evidence type="ECO:0000256" key="3">
    <source>
        <dbReference type="SAM" id="MobiDB-lite"/>
    </source>
</evidence>
<name>A0AAV4MU00_9ARAC</name>
<feature type="compositionally biased region" description="Polar residues" evidence="3">
    <location>
        <begin position="269"/>
        <end position="279"/>
    </location>
</feature>